<sequence length="193" mass="21849">MFVYSWYQSGTFCRLGAWYHPGTPLLAHSLDRACMPRSLLDCTRLECMGLEAGHLPCLQSLRPDIEGIIRYVDCCPREYGAERSLHNPSTMNAERVGRRHCSDKSVVVAIMLSFRYRVQQGHKITWNLTITDIGAGTDTDIIGTILLQEKREQVNDNKYSPHFPILAALYSEPRQTKTLPTAIPPHRQMTSSA</sequence>
<organism evidence="1">
    <name type="scientific">Timema cristinae</name>
    <name type="common">Walking stick</name>
    <dbReference type="NCBI Taxonomy" id="61476"/>
    <lineage>
        <taxon>Eukaryota</taxon>
        <taxon>Metazoa</taxon>
        <taxon>Ecdysozoa</taxon>
        <taxon>Arthropoda</taxon>
        <taxon>Hexapoda</taxon>
        <taxon>Insecta</taxon>
        <taxon>Pterygota</taxon>
        <taxon>Neoptera</taxon>
        <taxon>Polyneoptera</taxon>
        <taxon>Phasmatodea</taxon>
        <taxon>Timematodea</taxon>
        <taxon>Timematoidea</taxon>
        <taxon>Timematidae</taxon>
        <taxon>Timema</taxon>
    </lineage>
</organism>
<evidence type="ECO:0000313" key="1">
    <source>
        <dbReference type="EMBL" id="CAD7407060.1"/>
    </source>
</evidence>
<name>A0A7R9D2S2_TIMCR</name>
<proteinExistence type="predicted"/>
<reference evidence="1" key="1">
    <citation type="submission" date="2020-11" db="EMBL/GenBank/DDBJ databases">
        <authorList>
            <person name="Tran Van P."/>
        </authorList>
    </citation>
    <scope>NUCLEOTIDE SEQUENCE</scope>
</reference>
<protein>
    <submittedName>
        <fullName evidence="1">Uncharacterized protein</fullName>
    </submittedName>
</protein>
<dbReference type="AlphaFoldDB" id="A0A7R9D2S2"/>
<accession>A0A7R9D2S2</accession>
<gene>
    <name evidence="1" type="ORF">TCEB3V08_LOCUS8857</name>
</gene>
<dbReference type="EMBL" id="OC320049">
    <property type="protein sequence ID" value="CAD7407060.1"/>
    <property type="molecule type" value="Genomic_DNA"/>
</dbReference>